<dbReference type="Proteomes" id="UP000054279">
    <property type="component" value="Unassembled WGS sequence"/>
</dbReference>
<keyword evidence="6" id="KW-1185">Reference proteome</keyword>
<feature type="compositionally biased region" description="Polar residues" evidence="3">
    <location>
        <begin position="136"/>
        <end position="159"/>
    </location>
</feature>
<dbReference type="SUPFAM" id="SSF57756">
    <property type="entry name" value="Retrovirus zinc finger-like domains"/>
    <property type="match status" value="1"/>
</dbReference>
<dbReference type="InterPro" id="IPR021109">
    <property type="entry name" value="Peptidase_aspartic_dom_sf"/>
</dbReference>
<dbReference type="HOGENOM" id="CLU_012886_0_1_1"/>
<reference evidence="5 6" key="1">
    <citation type="submission" date="2014-06" db="EMBL/GenBank/DDBJ databases">
        <title>Evolutionary Origins and Diversification of the Mycorrhizal Mutualists.</title>
        <authorList>
            <consortium name="DOE Joint Genome Institute"/>
            <consortium name="Mycorrhizal Genomics Consortium"/>
            <person name="Kohler A."/>
            <person name="Kuo A."/>
            <person name="Nagy L.G."/>
            <person name="Floudas D."/>
            <person name="Copeland A."/>
            <person name="Barry K.W."/>
            <person name="Cichocki N."/>
            <person name="Veneault-Fourrey C."/>
            <person name="LaButti K."/>
            <person name="Lindquist E.A."/>
            <person name="Lipzen A."/>
            <person name="Lundell T."/>
            <person name="Morin E."/>
            <person name="Murat C."/>
            <person name="Riley R."/>
            <person name="Ohm R."/>
            <person name="Sun H."/>
            <person name="Tunlid A."/>
            <person name="Henrissat B."/>
            <person name="Grigoriev I.V."/>
            <person name="Hibbett D.S."/>
            <person name="Martin F."/>
        </authorList>
    </citation>
    <scope>NUCLEOTIDE SEQUENCE [LARGE SCALE GENOMIC DNA]</scope>
    <source>
        <strain evidence="5 6">SS14</strain>
    </source>
</reference>
<gene>
    <name evidence="5" type="ORF">M422DRAFT_264065</name>
</gene>
<dbReference type="GO" id="GO:0003676">
    <property type="term" value="F:nucleic acid binding"/>
    <property type="evidence" value="ECO:0007669"/>
    <property type="project" value="InterPro"/>
</dbReference>
<feature type="region of interest" description="Disordered" evidence="3">
    <location>
        <begin position="434"/>
        <end position="455"/>
    </location>
</feature>
<evidence type="ECO:0000256" key="1">
    <source>
        <dbReference type="ARBA" id="ARBA00022664"/>
    </source>
</evidence>
<dbReference type="Gene3D" id="4.10.60.10">
    <property type="entry name" value="Zinc finger, CCHC-type"/>
    <property type="match status" value="1"/>
</dbReference>
<evidence type="ECO:0000259" key="4">
    <source>
        <dbReference type="PROSITE" id="PS50158"/>
    </source>
</evidence>
<proteinExistence type="predicted"/>
<dbReference type="PROSITE" id="PS50158">
    <property type="entry name" value="ZF_CCHC"/>
    <property type="match status" value="1"/>
</dbReference>
<organism evidence="5 6">
    <name type="scientific">Sphaerobolus stellatus (strain SS14)</name>
    <dbReference type="NCBI Taxonomy" id="990650"/>
    <lineage>
        <taxon>Eukaryota</taxon>
        <taxon>Fungi</taxon>
        <taxon>Dikarya</taxon>
        <taxon>Basidiomycota</taxon>
        <taxon>Agaricomycotina</taxon>
        <taxon>Agaricomycetes</taxon>
        <taxon>Phallomycetidae</taxon>
        <taxon>Geastrales</taxon>
        <taxon>Sphaerobolaceae</taxon>
        <taxon>Sphaerobolus</taxon>
    </lineage>
</organism>
<feature type="domain" description="CCHC-type" evidence="4">
    <location>
        <begin position="205"/>
        <end position="219"/>
    </location>
</feature>
<protein>
    <recommendedName>
        <fullName evidence="4">CCHC-type domain-containing protein</fullName>
    </recommendedName>
</protein>
<keyword evidence="2" id="KW-0479">Metal-binding</keyword>
<feature type="compositionally biased region" description="Low complexity" evidence="3">
    <location>
        <begin position="109"/>
        <end position="118"/>
    </location>
</feature>
<evidence type="ECO:0000256" key="3">
    <source>
        <dbReference type="SAM" id="MobiDB-lite"/>
    </source>
</evidence>
<evidence type="ECO:0000313" key="6">
    <source>
        <dbReference type="Proteomes" id="UP000054279"/>
    </source>
</evidence>
<feature type="compositionally biased region" description="Low complexity" evidence="3">
    <location>
        <begin position="126"/>
        <end position="135"/>
    </location>
</feature>
<dbReference type="InterPro" id="IPR001878">
    <property type="entry name" value="Znf_CCHC"/>
</dbReference>
<dbReference type="OrthoDB" id="3269984at2759"/>
<dbReference type="InterPro" id="IPR036875">
    <property type="entry name" value="Znf_CCHC_sf"/>
</dbReference>
<dbReference type="AlphaFoldDB" id="A0A0C9V9J9"/>
<dbReference type="Gene3D" id="2.40.70.10">
    <property type="entry name" value="Acid Proteases"/>
    <property type="match status" value="1"/>
</dbReference>
<dbReference type="SMART" id="SM00343">
    <property type="entry name" value="ZnF_C2HC"/>
    <property type="match status" value="1"/>
</dbReference>
<feature type="region of interest" description="Disordered" evidence="3">
    <location>
        <begin position="109"/>
        <end position="187"/>
    </location>
</feature>
<evidence type="ECO:0000313" key="5">
    <source>
        <dbReference type="EMBL" id="KIJ33926.1"/>
    </source>
</evidence>
<evidence type="ECO:0000256" key="2">
    <source>
        <dbReference type="PROSITE-ProRule" id="PRU00047"/>
    </source>
</evidence>
<dbReference type="CDD" id="cd00303">
    <property type="entry name" value="retropepsin_like"/>
    <property type="match status" value="1"/>
</dbReference>
<keyword evidence="2" id="KW-0863">Zinc-finger</keyword>
<feature type="compositionally biased region" description="Polar residues" evidence="3">
    <location>
        <begin position="166"/>
        <end position="175"/>
    </location>
</feature>
<dbReference type="GO" id="GO:0006397">
    <property type="term" value="P:mRNA processing"/>
    <property type="evidence" value="ECO:0007669"/>
    <property type="project" value="UniProtKB-KW"/>
</dbReference>
<keyword evidence="1" id="KW-0507">mRNA processing</keyword>
<dbReference type="GO" id="GO:0008270">
    <property type="term" value="F:zinc ion binding"/>
    <property type="evidence" value="ECO:0007669"/>
    <property type="project" value="UniProtKB-KW"/>
</dbReference>
<name>A0A0C9V9J9_SPHS4</name>
<dbReference type="Pfam" id="PF00098">
    <property type="entry name" value="zf-CCHC"/>
    <property type="match status" value="1"/>
</dbReference>
<keyword evidence="2" id="KW-0862">Zinc</keyword>
<accession>A0A0C9V9J9</accession>
<sequence length="455" mass="51247">MMGLQKWFMPTLSLNKVAGGYDHLMQGSMTVQQLHQQLTKLAKQMVELPDAYSYQRQFMDALKPDIRDAVLRKGFTAEFSKIDELVEQAVTLDDAKHYMSGYNSSLSSSYANRTTSSAEHSHAQHTTTSNKSSNTHADISNQHKSGSNPGQSWTTTQLLSAGGRNVRNNNPTYSRNPVKPGNTVNRPTQSNLIRTAAKANSPVVCFNCNQPGHIRPNCPFPDKDRRVAGARIKDILEEDEGQIEEFDDYVPHPEEEQEDEDQPEEDDQQYRFDDDEEYEMRSIDNDVVYVNAVIKASGYILQTGGKEQPVYDHRTRKKTRPIPTRGKENETISVFWDIGGIKAHCLLDSGCEGIMISIDFVHANKLPKFELEKPVILQLACVGSKSTVQCGLTAKILLGKEKYEEYFDIANNNCVQMGKLRFPNWFGSLTPTEADENEDHLQKEKPKALPTPTLK</sequence>
<dbReference type="EMBL" id="KN837206">
    <property type="protein sequence ID" value="KIJ33926.1"/>
    <property type="molecule type" value="Genomic_DNA"/>
</dbReference>